<dbReference type="KEGG" id="sre:PTSG_12040"/>
<evidence type="ECO:0000256" key="1">
    <source>
        <dbReference type="SAM" id="MobiDB-lite"/>
    </source>
</evidence>
<dbReference type="PANTHER" id="PTHR47357:SF1">
    <property type="entry name" value="SPINDLE POLE BODY COMPONENT 110"/>
    <property type="match status" value="1"/>
</dbReference>
<proteinExistence type="predicted"/>
<dbReference type="AlphaFoldDB" id="F2U606"/>
<sequence>MATRNGNKDNQEQSSSSSSAAAAATSRGRNAVAGDAGDAGGDDGQGDVALLAGVIGQLQQSIDAMVAALGPAPVRSLMLPSTAASDLKPEHIIAQVSHPFASPQHQAIARSTCLQLLLDRLHTFAYFTLTDCKQRIQGAVEQHGSLVSPPACTVPRSGLKLTNSALWELRQFCLALTEFVTKLLATQSELQVQAGELALARESKQEEVKMMQHILANTNPATGAPASSAEANAKHKQTWESLFDKISLAAEHRARALDANETSSSSSSGNAKHVGVQTHAREFDAETGEEVDVMDQAASAPPLAVTIMEDAVHNLLNDALTLDIESVLPPETLRIFRSRLASLPPVSTRATHATLAFIASLLKGCRAAFDDLNAKTVRAYKERDAAVHHANQTDKLVKDTEVRLQSEYEKRMDAARAQATADRHKTIEEYTQKLEEADGAAASLRETITFLETEVNRLKAELSDARKQATKMSTKLQAKEHLLNEMREDMQEVNTYKHDLHQAKQQAKSLEEQLFQRDEQVALLTRQLTDATTARDAAETKRVQDIQSMQEEHENEVNALNQAHTDRQRKLTEEAAKAWQELETKQDKEEQLLAHTRELEDKVAQLEQQLQCREEEQAASRLVAEKQTQLMREAAKVPALRQANMQLEEQLQQLQEQLQSLHEKAARRTPPPKPQSPPQPTPQPKKKEEPYKVTEPTPMWLENFDTDVSFEADMRSPIPQQSSHHNHHHQAPSLSRQQTPAKDSARVRTAGSSSSSSRRPPSRERPDPISSEEAYMRIMRKYKQGSGGGRKKGTSPRSRPSTEMKGRKQSAQPRARAQAGGHEAALSPSQRSGGSGGGGGDGRSGDGRSGLVPRPPSSQRARGSGVRSEAGLLSSKFAGRYLQ</sequence>
<evidence type="ECO:0000313" key="2">
    <source>
        <dbReference type="EMBL" id="EGD82947.1"/>
    </source>
</evidence>
<feature type="region of interest" description="Disordered" evidence="1">
    <location>
        <begin position="257"/>
        <end position="276"/>
    </location>
</feature>
<feature type="compositionally biased region" description="Pro residues" evidence="1">
    <location>
        <begin position="669"/>
        <end position="683"/>
    </location>
</feature>
<organism evidence="3">
    <name type="scientific">Salpingoeca rosetta (strain ATCC 50818 / BSB-021)</name>
    <dbReference type="NCBI Taxonomy" id="946362"/>
    <lineage>
        <taxon>Eukaryota</taxon>
        <taxon>Choanoflagellata</taxon>
        <taxon>Craspedida</taxon>
        <taxon>Salpingoecidae</taxon>
        <taxon>Salpingoeca</taxon>
    </lineage>
</organism>
<dbReference type="GeneID" id="16075892"/>
<dbReference type="GO" id="GO:0005856">
    <property type="term" value="C:cytoskeleton"/>
    <property type="evidence" value="ECO:0007669"/>
    <property type="project" value="TreeGrafter"/>
</dbReference>
<feature type="compositionally biased region" description="Basic residues" evidence="1">
    <location>
        <begin position="778"/>
        <end position="794"/>
    </location>
</feature>
<dbReference type="InParanoid" id="F2U606"/>
<dbReference type="EMBL" id="GL832962">
    <property type="protein sequence ID" value="EGD82947.1"/>
    <property type="molecule type" value="Genomic_DNA"/>
</dbReference>
<feature type="region of interest" description="Disordered" evidence="1">
    <location>
        <begin position="662"/>
        <end position="883"/>
    </location>
</feature>
<reference evidence="2" key="1">
    <citation type="submission" date="2009-08" db="EMBL/GenBank/DDBJ databases">
        <title>Annotation of Salpingoeca rosetta.</title>
        <authorList>
            <consortium name="The Broad Institute Genome Sequencing Platform"/>
            <person name="Russ C."/>
            <person name="Cuomo C."/>
            <person name="Burger G."/>
            <person name="Gray M.W."/>
            <person name="Holland P.W.H."/>
            <person name="King N."/>
            <person name="Lang F.B.F."/>
            <person name="Roger A.J."/>
            <person name="Ruiz-Trillo I."/>
            <person name="Young S.K."/>
            <person name="Zeng Q."/>
            <person name="Gargeya S."/>
            <person name="Alvarado L."/>
            <person name="Berlin A."/>
            <person name="Chapman S.B."/>
            <person name="Chen Z."/>
            <person name="Freedman E."/>
            <person name="Gellesch M."/>
            <person name="Goldberg J."/>
            <person name="Griggs A."/>
            <person name="Gujja S."/>
            <person name="Heilman E."/>
            <person name="Heiman D."/>
            <person name="Howarth C."/>
            <person name="Mehta T."/>
            <person name="Neiman D."/>
            <person name="Pearson M."/>
            <person name="Roberts A."/>
            <person name="Saif S."/>
            <person name="Shea T."/>
            <person name="Shenoy N."/>
            <person name="Sisk P."/>
            <person name="Stolte C."/>
            <person name="Sykes S."/>
            <person name="White J."/>
            <person name="Yandava C."/>
            <person name="Haas B."/>
            <person name="Nusbaum C."/>
            <person name="Birren B."/>
        </authorList>
    </citation>
    <scope>NUCLEOTIDE SEQUENCE [LARGE SCALE GENOMIC DNA]</scope>
    <source>
        <strain evidence="2">ATCC 50818</strain>
    </source>
</reference>
<keyword evidence="3" id="KW-1185">Reference proteome</keyword>
<dbReference type="PANTHER" id="PTHR47357">
    <property type="entry name" value="COP1-INTERACTIVE PROTEIN 1"/>
    <property type="match status" value="1"/>
</dbReference>
<name>F2U606_SALR5</name>
<dbReference type="Proteomes" id="UP000007799">
    <property type="component" value="Unassembled WGS sequence"/>
</dbReference>
<dbReference type="STRING" id="946362.F2U606"/>
<accession>F2U606</accession>
<feature type="compositionally biased region" description="Gly residues" evidence="1">
    <location>
        <begin position="833"/>
        <end position="842"/>
    </location>
</feature>
<feature type="compositionally biased region" description="Low complexity" evidence="1">
    <location>
        <begin position="14"/>
        <end position="24"/>
    </location>
</feature>
<protein>
    <submittedName>
        <fullName evidence="2">Uncharacterized protein</fullName>
    </submittedName>
</protein>
<dbReference type="RefSeq" id="XP_004995311.1">
    <property type="nucleotide sequence ID" value="XM_004995254.1"/>
</dbReference>
<feature type="compositionally biased region" description="Basic and acidic residues" evidence="1">
    <location>
        <begin position="1"/>
        <end position="11"/>
    </location>
</feature>
<evidence type="ECO:0000313" key="3">
    <source>
        <dbReference type="Proteomes" id="UP000007799"/>
    </source>
</evidence>
<dbReference type="GO" id="GO:0005200">
    <property type="term" value="F:structural constituent of cytoskeleton"/>
    <property type="evidence" value="ECO:0007669"/>
    <property type="project" value="TreeGrafter"/>
</dbReference>
<gene>
    <name evidence="2" type="ORF">PTSG_12040</name>
</gene>
<feature type="region of interest" description="Disordered" evidence="1">
    <location>
        <begin position="1"/>
        <end position="40"/>
    </location>
</feature>